<dbReference type="AlphaFoldDB" id="A0A0F9F0X9"/>
<evidence type="ECO:0000313" key="1">
    <source>
        <dbReference type="EMBL" id="KKL72116.1"/>
    </source>
</evidence>
<proteinExistence type="predicted"/>
<name>A0A0F9F0X9_9ZZZZ</name>
<reference evidence="1" key="1">
    <citation type="journal article" date="2015" name="Nature">
        <title>Complex archaea that bridge the gap between prokaryotes and eukaryotes.</title>
        <authorList>
            <person name="Spang A."/>
            <person name="Saw J.H."/>
            <person name="Jorgensen S.L."/>
            <person name="Zaremba-Niedzwiedzka K."/>
            <person name="Martijn J."/>
            <person name="Lind A.E."/>
            <person name="van Eijk R."/>
            <person name="Schleper C."/>
            <person name="Guy L."/>
            <person name="Ettema T.J."/>
        </authorList>
    </citation>
    <scope>NUCLEOTIDE SEQUENCE</scope>
</reference>
<accession>A0A0F9F0X9</accession>
<dbReference type="EMBL" id="LAZR01025371">
    <property type="protein sequence ID" value="KKL72116.1"/>
    <property type="molecule type" value="Genomic_DNA"/>
</dbReference>
<organism evidence="1">
    <name type="scientific">marine sediment metagenome</name>
    <dbReference type="NCBI Taxonomy" id="412755"/>
    <lineage>
        <taxon>unclassified sequences</taxon>
        <taxon>metagenomes</taxon>
        <taxon>ecological metagenomes</taxon>
    </lineage>
</organism>
<comment type="caution">
    <text evidence="1">The sequence shown here is derived from an EMBL/GenBank/DDBJ whole genome shotgun (WGS) entry which is preliminary data.</text>
</comment>
<gene>
    <name evidence="1" type="ORF">LCGC14_2088110</name>
</gene>
<protein>
    <submittedName>
        <fullName evidence="1">Uncharacterized protein</fullName>
    </submittedName>
</protein>
<sequence>MGSPNIYFQPNIVFIDVDNVFRTVEALVEQERYVFQFELVEKLKNVLQSRDVANAALIEVVEYRQQRRLAKDH</sequence>
<feature type="non-terminal residue" evidence="1">
    <location>
        <position position="73"/>
    </location>
</feature>